<dbReference type="PANTHER" id="PTHR43625">
    <property type="entry name" value="AFLATOXIN B1 ALDEHYDE REDUCTASE"/>
    <property type="match status" value="1"/>
</dbReference>
<dbReference type="InterPro" id="IPR023210">
    <property type="entry name" value="NADP_OxRdtase_dom"/>
</dbReference>
<dbReference type="Pfam" id="PF00248">
    <property type="entry name" value="Aldo_ket_red"/>
    <property type="match status" value="1"/>
</dbReference>
<dbReference type="Proteomes" id="UP000093501">
    <property type="component" value="Unassembled WGS sequence"/>
</dbReference>
<keyword evidence="1" id="KW-0560">Oxidoreductase</keyword>
<keyword evidence="3" id="KW-1185">Reference proteome</keyword>
<name>A0A1C0AN60_9ACTN</name>
<organism evidence="2 3">
    <name type="scientific">Tessaracoccus lapidicaptus</name>
    <dbReference type="NCBI Taxonomy" id="1427523"/>
    <lineage>
        <taxon>Bacteria</taxon>
        <taxon>Bacillati</taxon>
        <taxon>Actinomycetota</taxon>
        <taxon>Actinomycetes</taxon>
        <taxon>Propionibacteriales</taxon>
        <taxon>Propionibacteriaceae</taxon>
        <taxon>Tessaracoccus</taxon>
    </lineage>
</organism>
<dbReference type="InterPro" id="IPR020471">
    <property type="entry name" value="AKR"/>
</dbReference>
<comment type="caution">
    <text evidence="2">The sequence shown here is derived from an EMBL/GenBank/DDBJ whole genome shotgun (WGS) entry which is preliminary data.</text>
</comment>
<proteinExistence type="predicted"/>
<dbReference type="PANTHER" id="PTHR43625:SF77">
    <property type="entry name" value="ALDO-KETO REDUCTASE"/>
    <property type="match status" value="1"/>
</dbReference>
<dbReference type="PROSITE" id="PS51257">
    <property type="entry name" value="PROKAR_LIPOPROTEIN"/>
    <property type="match status" value="1"/>
</dbReference>
<dbReference type="CDD" id="cd19078">
    <property type="entry name" value="AKR_AKR13C1_2"/>
    <property type="match status" value="1"/>
</dbReference>
<dbReference type="Gene3D" id="3.20.20.100">
    <property type="entry name" value="NADP-dependent oxidoreductase domain"/>
    <property type="match status" value="1"/>
</dbReference>
<dbReference type="InterPro" id="IPR036812">
    <property type="entry name" value="NAD(P)_OxRdtase_dom_sf"/>
</dbReference>
<dbReference type="RefSeq" id="WP_068751474.1">
    <property type="nucleotide sequence ID" value="NZ_LR214441.1"/>
</dbReference>
<dbReference type="GO" id="GO:0005737">
    <property type="term" value="C:cytoplasm"/>
    <property type="evidence" value="ECO:0007669"/>
    <property type="project" value="TreeGrafter"/>
</dbReference>
<dbReference type="AlphaFoldDB" id="A0A1C0AN60"/>
<reference evidence="3" key="1">
    <citation type="submission" date="2016-07" db="EMBL/GenBank/DDBJ databases">
        <authorList>
            <person name="Florea S."/>
            <person name="Webb J.S."/>
            <person name="Jaromczyk J."/>
            <person name="Schardl C.L."/>
        </authorList>
    </citation>
    <scope>NUCLEOTIDE SEQUENCE [LARGE SCALE GENOMIC DNA]</scope>
    <source>
        <strain evidence="3">IPBSL-7</strain>
    </source>
</reference>
<evidence type="ECO:0000313" key="2">
    <source>
        <dbReference type="EMBL" id="OCL34791.1"/>
    </source>
</evidence>
<sequence length="326" mass="35572">MRTRTLGSTLTVSAMGLGCMGMSQSYHPIPDRGDMLRLLRDAVDRGVTFFDTAQVYGPFGNEELVGEALSPVRDEVVIATKFGFDLSSGAVGGLDSRADTIRRGVDESLRRLRTDRIDLLYQHRVDPAVPIEEVAGTVAGLVEAGKVRHFGLSEAGARTIRRAHSVHPVAALQSEYSLWWREPEGSILPTLRELGIGFVPFSPLGKGFLTGAIDEGTRLAEADFRATLPRFSDEEALRANRSFVDLIRRIAARHDATPAQVALAWVLAQGDDVVPIPGTTKLPRLEENLAAVDLALTEDDLAEIDGAEIQAVGHRYSDVHERLIDR</sequence>
<dbReference type="SUPFAM" id="SSF51430">
    <property type="entry name" value="NAD(P)-linked oxidoreductase"/>
    <property type="match status" value="1"/>
</dbReference>
<evidence type="ECO:0000256" key="1">
    <source>
        <dbReference type="ARBA" id="ARBA00023002"/>
    </source>
</evidence>
<dbReference type="InterPro" id="IPR050791">
    <property type="entry name" value="Aldo-Keto_reductase"/>
</dbReference>
<protein>
    <submittedName>
        <fullName evidence="2">Aldehyde oxidase</fullName>
    </submittedName>
</protein>
<dbReference type="PRINTS" id="PR00069">
    <property type="entry name" value="ALDKETRDTASE"/>
</dbReference>
<accession>A0A1C0AN60</accession>
<dbReference type="GO" id="GO:0016491">
    <property type="term" value="F:oxidoreductase activity"/>
    <property type="evidence" value="ECO:0007669"/>
    <property type="project" value="UniProtKB-KW"/>
</dbReference>
<gene>
    <name evidence="2" type="ORF">BCR15_02455</name>
</gene>
<evidence type="ECO:0000313" key="3">
    <source>
        <dbReference type="Proteomes" id="UP000093501"/>
    </source>
</evidence>
<dbReference type="EMBL" id="MBQD01000020">
    <property type="protein sequence ID" value="OCL34791.1"/>
    <property type="molecule type" value="Genomic_DNA"/>
</dbReference>